<keyword evidence="2" id="KW-0119">Carbohydrate metabolism</keyword>
<dbReference type="SMART" id="SM00934">
    <property type="entry name" value="OMPdecase"/>
    <property type="match status" value="1"/>
</dbReference>
<gene>
    <name evidence="4" type="ORF">G4Z02_08400</name>
</gene>
<proteinExistence type="predicted"/>
<dbReference type="PANTHER" id="PTHR35039:SF3">
    <property type="entry name" value="3-KETO-L-GULONATE-6-PHOSPHATE DECARBOXYLASE SGBH-RELATED"/>
    <property type="match status" value="1"/>
</dbReference>
<accession>A0A7L7KSP1</accession>
<organism evidence="4 5">
    <name type="scientific">Candidatus Xianfuyuplasma coldseepsis</name>
    <dbReference type="NCBI Taxonomy" id="2782163"/>
    <lineage>
        <taxon>Bacteria</taxon>
        <taxon>Bacillati</taxon>
        <taxon>Mycoplasmatota</taxon>
        <taxon>Mollicutes</taxon>
        <taxon>Candidatus Izemoplasmatales</taxon>
        <taxon>Candidatus Izemoplasmataceae</taxon>
        <taxon>Candidatus Xianfuyuplasma</taxon>
    </lineage>
</organism>
<dbReference type="InterPro" id="IPR013785">
    <property type="entry name" value="Aldolase_TIM"/>
</dbReference>
<evidence type="ECO:0000313" key="4">
    <source>
        <dbReference type="EMBL" id="QMS85763.1"/>
    </source>
</evidence>
<evidence type="ECO:0000259" key="3">
    <source>
        <dbReference type="SMART" id="SM00934"/>
    </source>
</evidence>
<dbReference type="AlphaFoldDB" id="A0A7L7KSP1"/>
<dbReference type="RefSeq" id="WP_258877571.1">
    <property type="nucleotide sequence ID" value="NZ_CP048914.1"/>
</dbReference>
<sequence>MALPLLQVALDNTTLEDAINSVKLYGHIIDIVEVGTILHVAEGIQATKTMRELYPDKIVLDDIKGADAGKTLAELCFGAGADIMTAICSADINTMIAMKNVGSQYGEYKDVQVELYGDWTYQEAQQWYDNGITQVVYHRSRDAELAGKTWGPTDFEKIGKLCDMGFKVTITGGLKASDLHLFKEFPIHGVIGGRSIRNADDPAQAAQAFKDEIKRIWG</sequence>
<dbReference type="EMBL" id="CP048914">
    <property type="protein sequence ID" value="QMS85763.1"/>
    <property type="molecule type" value="Genomic_DNA"/>
</dbReference>
<dbReference type="FunFam" id="3.20.20.70:FF:000022">
    <property type="entry name" value="3-keto-L-gulonate-6-phosphate decarboxylase UlaD"/>
    <property type="match status" value="1"/>
</dbReference>
<dbReference type="GO" id="GO:0006207">
    <property type="term" value="P:'de novo' pyrimidine nucleobase biosynthetic process"/>
    <property type="evidence" value="ECO:0007669"/>
    <property type="project" value="InterPro"/>
</dbReference>
<dbReference type="GO" id="GO:0033982">
    <property type="term" value="F:3-dehydro-L-gulonate-6-phosphate decarboxylase activity"/>
    <property type="evidence" value="ECO:0007669"/>
    <property type="project" value="TreeGrafter"/>
</dbReference>
<name>A0A7L7KSP1_9MOLU</name>
<dbReference type="Gene3D" id="3.20.20.70">
    <property type="entry name" value="Aldolase class I"/>
    <property type="match status" value="1"/>
</dbReference>
<dbReference type="GO" id="GO:0004590">
    <property type="term" value="F:orotidine-5'-phosphate decarboxylase activity"/>
    <property type="evidence" value="ECO:0007669"/>
    <property type="project" value="InterPro"/>
</dbReference>
<dbReference type="InterPro" id="IPR041710">
    <property type="entry name" value="HPS/KGPDC"/>
</dbReference>
<dbReference type="GO" id="GO:0019854">
    <property type="term" value="P:L-ascorbic acid catabolic process"/>
    <property type="evidence" value="ECO:0007669"/>
    <property type="project" value="TreeGrafter"/>
</dbReference>
<feature type="domain" description="Orotidine 5'-phosphate decarboxylase" evidence="3">
    <location>
        <begin position="5"/>
        <end position="209"/>
    </location>
</feature>
<dbReference type="InterPro" id="IPR001754">
    <property type="entry name" value="OMPdeCOase_dom"/>
</dbReference>
<evidence type="ECO:0000313" key="5">
    <source>
        <dbReference type="Proteomes" id="UP000514720"/>
    </source>
</evidence>
<keyword evidence="1" id="KW-0456">Lyase</keyword>
<evidence type="ECO:0000256" key="1">
    <source>
        <dbReference type="ARBA" id="ARBA00023239"/>
    </source>
</evidence>
<dbReference type="InterPro" id="IPR011060">
    <property type="entry name" value="RibuloseP-bd_barrel"/>
</dbReference>
<protein>
    <submittedName>
        <fullName evidence="4">3-keto-L-gulonate-6-phosphate decarboxylase UlaD</fullName>
    </submittedName>
</protein>
<reference evidence="4 5" key="1">
    <citation type="submission" date="2020-02" db="EMBL/GenBank/DDBJ databases">
        <authorList>
            <person name="Zheng R.K."/>
            <person name="Sun C.M."/>
        </authorList>
    </citation>
    <scope>NUCLEOTIDE SEQUENCE [LARGE SCALE GENOMIC DNA]</scope>
    <source>
        <strain evidence="5">zrk13</strain>
    </source>
</reference>
<dbReference type="SUPFAM" id="SSF51366">
    <property type="entry name" value="Ribulose-phoshate binding barrel"/>
    <property type="match status" value="1"/>
</dbReference>
<keyword evidence="5" id="KW-1185">Reference proteome</keyword>
<dbReference type="CDD" id="cd04726">
    <property type="entry name" value="KGPDC_HPS"/>
    <property type="match status" value="1"/>
</dbReference>
<dbReference type="PANTHER" id="PTHR35039">
    <property type="entry name" value="3-KETO-L-GULONATE-6-PHOSPHATE DECARBOXYLASE SGBH-RELATED"/>
    <property type="match status" value="1"/>
</dbReference>
<evidence type="ECO:0000256" key="2">
    <source>
        <dbReference type="ARBA" id="ARBA00023277"/>
    </source>
</evidence>
<dbReference type="KEGG" id="xcl:G4Z02_08400"/>
<dbReference type="NCBIfam" id="NF009832">
    <property type="entry name" value="PRK13306.1"/>
    <property type="match status" value="1"/>
</dbReference>
<dbReference type="Pfam" id="PF00215">
    <property type="entry name" value="OMPdecase"/>
    <property type="match status" value="1"/>
</dbReference>
<dbReference type="Proteomes" id="UP000514720">
    <property type="component" value="Chromosome"/>
</dbReference>